<dbReference type="InterPro" id="IPR016169">
    <property type="entry name" value="FAD-bd_PCMH_sub2"/>
</dbReference>
<dbReference type="SUPFAM" id="SSF55103">
    <property type="entry name" value="FAD-linked oxidases, C-terminal domain"/>
    <property type="match status" value="1"/>
</dbReference>
<dbReference type="GO" id="GO:0071949">
    <property type="term" value="F:FAD binding"/>
    <property type="evidence" value="ECO:0007669"/>
    <property type="project" value="InterPro"/>
</dbReference>
<dbReference type="PANTHER" id="PTHR43716:SF1">
    <property type="entry name" value="D-2-HYDROXYGLUTARATE DEHYDROGENASE, MITOCHONDRIAL"/>
    <property type="match status" value="1"/>
</dbReference>
<accession>A0AAD5E7D0</accession>
<dbReference type="InterPro" id="IPR036318">
    <property type="entry name" value="FAD-bd_PCMH-like_sf"/>
</dbReference>
<evidence type="ECO:0000313" key="8">
    <source>
        <dbReference type="EMBL" id="KAI8577015.1"/>
    </source>
</evidence>
<keyword evidence="4" id="KW-0274">FAD</keyword>
<dbReference type="InterPro" id="IPR016166">
    <property type="entry name" value="FAD-bd_PCMH"/>
</dbReference>
<dbReference type="InterPro" id="IPR004113">
    <property type="entry name" value="FAD-bd_oxidored_4_C"/>
</dbReference>
<dbReference type="Gene3D" id="1.10.45.10">
    <property type="entry name" value="Vanillyl-alcohol Oxidase, Chain A, domain 4"/>
    <property type="match status" value="1"/>
</dbReference>
<reference evidence="8" key="2">
    <citation type="journal article" date="2022" name="Proc. Natl. Acad. Sci. U.S.A.">
        <title>Diploid-dominant life cycles characterize the early evolution of Fungi.</title>
        <authorList>
            <person name="Amses K.R."/>
            <person name="Simmons D.R."/>
            <person name="Longcore J.E."/>
            <person name="Mondo S.J."/>
            <person name="Seto K."/>
            <person name="Jeronimo G.H."/>
            <person name="Bonds A.E."/>
            <person name="Quandt C.A."/>
            <person name="Davis W.J."/>
            <person name="Chang Y."/>
            <person name="Federici B.A."/>
            <person name="Kuo A."/>
            <person name="LaButti K."/>
            <person name="Pangilinan J."/>
            <person name="Andreopoulos W."/>
            <person name="Tritt A."/>
            <person name="Riley R."/>
            <person name="Hundley H."/>
            <person name="Johnson J."/>
            <person name="Lipzen A."/>
            <person name="Barry K."/>
            <person name="Lang B.F."/>
            <person name="Cuomo C.A."/>
            <person name="Buchler N.E."/>
            <person name="Grigoriev I.V."/>
            <person name="Spatafora J.W."/>
            <person name="Stajich J.E."/>
            <person name="James T.Y."/>
        </authorList>
    </citation>
    <scope>NUCLEOTIDE SEQUENCE</scope>
    <source>
        <strain evidence="8">AG</strain>
    </source>
</reference>
<evidence type="ECO:0000256" key="3">
    <source>
        <dbReference type="ARBA" id="ARBA00022630"/>
    </source>
</evidence>
<comment type="cofactor">
    <cofactor evidence="1">
        <name>FAD</name>
        <dbReference type="ChEBI" id="CHEBI:57692"/>
    </cofactor>
</comment>
<dbReference type="FunFam" id="3.30.465.10:FF:000001">
    <property type="entry name" value="D-2-hydroxyglutarate dehydrogenase, mitochondrial"/>
    <property type="match status" value="1"/>
</dbReference>
<reference evidence="8" key="1">
    <citation type="submission" date="2021-06" db="EMBL/GenBank/DDBJ databases">
        <authorList>
            <consortium name="DOE Joint Genome Institute"/>
            <person name="Mondo S.J."/>
            <person name="Amses K.R."/>
            <person name="Simmons D.R."/>
            <person name="Longcore J.E."/>
            <person name="Seto K."/>
            <person name="Alves G.H."/>
            <person name="Bonds A.E."/>
            <person name="Quandt C.A."/>
            <person name="Davis W.J."/>
            <person name="Chang Y."/>
            <person name="Letcher P.M."/>
            <person name="Powell M.J."/>
            <person name="Kuo A."/>
            <person name="Labutti K."/>
            <person name="Pangilinan J."/>
            <person name="Andreopoulos W."/>
            <person name="Tritt A."/>
            <person name="Riley R."/>
            <person name="Hundley H."/>
            <person name="Johnson J."/>
            <person name="Lipzen A."/>
            <person name="Barry K."/>
            <person name="Berbee M.L."/>
            <person name="Buchler N.E."/>
            <person name="Grigoriev I.V."/>
            <person name="Spatafora J.W."/>
            <person name="Stajich J.E."/>
            <person name="James T.Y."/>
        </authorList>
    </citation>
    <scope>NUCLEOTIDE SEQUENCE</scope>
    <source>
        <strain evidence="8">AG</strain>
    </source>
</reference>
<dbReference type="InterPro" id="IPR016164">
    <property type="entry name" value="FAD-linked_Oxase-like_C"/>
</dbReference>
<evidence type="ECO:0000256" key="1">
    <source>
        <dbReference type="ARBA" id="ARBA00001974"/>
    </source>
</evidence>
<dbReference type="Pfam" id="PF02913">
    <property type="entry name" value="FAD-oxidase_C"/>
    <property type="match status" value="1"/>
</dbReference>
<protein>
    <recommendedName>
        <fullName evidence="7">FAD-binding PCMH-type domain-containing protein</fullName>
    </recommendedName>
</protein>
<dbReference type="FunFam" id="3.30.70.2190:FF:000001">
    <property type="entry name" value="D-2-hydroxyglutarate dehydrogenase mitochondrial"/>
    <property type="match status" value="1"/>
</dbReference>
<dbReference type="Gene3D" id="3.30.43.10">
    <property type="entry name" value="Uridine Diphospho-n-acetylenolpyruvylglucosamine Reductase, domain 2"/>
    <property type="match status" value="1"/>
</dbReference>
<dbReference type="GO" id="GO:0004458">
    <property type="term" value="F:D-lactate dehydrogenase (cytochrome) activity"/>
    <property type="evidence" value="ECO:0007669"/>
    <property type="project" value="UniProtKB-EC"/>
</dbReference>
<evidence type="ECO:0000256" key="4">
    <source>
        <dbReference type="ARBA" id="ARBA00022827"/>
    </source>
</evidence>
<dbReference type="PANTHER" id="PTHR43716">
    <property type="entry name" value="D-2-HYDROXYGLUTARATE DEHYDROGENASE, MITOCHONDRIAL"/>
    <property type="match status" value="1"/>
</dbReference>
<evidence type="ECO:0000313" key="9">
    <source>
        <dbReference type="Proteomes" id="UP001206595"/>
    </source>
</evidence>
<dbReference type="RefSeq" id="XP_051442019.1">
    <property type="nucleotide sequence ID" value="XM_051591126.1"/>
</dbReference>
<dbReference type="EMBL" id="MU620946">
    <property type="protein sequence ID" value="KAI8577015.1"/>
    <property type="molecule type" value="Genomic_DNA"/>
</dbReference>
<dbReference type="InterPro" id="IPR006094">
    <property type="entry name" value="Oxid_FAD_bind_N"/>
</dbReference>
<dbReference type="Gene3D" id="3.30.70.2190">
    <property type="match status" value="1"/>
</dbReference>
<name>A0AAD5E7D0_UMBRA</name>
<dbReference type="Gene3D" id="3.30.465.10">
    <property type="match status" value="1"/>
</dbReference>
<dbReference type="FunFam" id="1.10.45.10:FF:000001">
    <property type="entry name" value="D-lactate dehydrogenase mitochondrial"/>
    <property type="match status" value="1"/>
</dbReference>
<evidence type="ECO:0000259" key="7">
    <source>
        <dbReference type="PROSITE" id="PS51387"/>
    </source>
</evidence>
<keyword evidence="9" id="KW-1185">Reference proteome</keyword>
<feature type="domain" description="FAD-binding PCMH-type" evidence="7">
    <location>
        <begin position="69"/>
        <end position="248"/>
    </location>
</feature>
<dbReference type="GO" id="GO:0005739">
    <property type="term" value="C:mitochondrion"/>
    <property type="evidence" value="ECO:0007669"/>
    <property type="project" value="TreeGrafter"/>
</dbReference>
<comment type="similarity">
    <text evidence="2">Belongs to the FAD-binding oxidoreductase/transferase type 4 family.</text>
</comment>
<gene>
    <name evidence="8" type="ORF">K450DRAFT_253984</name>
</gene>
<evidence type="ECO:0000256" key="2">
    <source>
        <dbReference type="ARBA" id="ARBA00008000"/>
    </source>
</evidence>
<dbReference type="PROSITE" id="PS51387">
    <property type="entry name" value="FAD_PCMH"/>
    <property type="match status" value="1"/>
</dbReference>
<comment type="caution">
    <text evidence="8">The sequence shown here is derived from an EMBL/GenBank/DDBJ whole genome shotgun (WGS) entry which is preliminary data.</text>
</comment>
<sequence length="526" mass="58307">MVLGKHGFALTPLTADKTTRLQRNAQYKQIEQADIAYFRSILPESSILEESSCPQDTYLAFLTDWYNLYRGSSAVVLLPTTTDQVLAILKYCNDHHIAVVPQSGNTSASGGSVPVFDEIVVSTKKMENIRSFDPLSGALVCDAGCNLETLDTYLAQYGYQIPLDLPAKHLCRIGGNAATNAGGIRQMRFGNLHGSIMGLEVVLADGTVLDNLSTMRKDNTGYHLKNLFIGSEGTLGYITAVSIQAVRVRPAVNVLMIGFPSYDHVVKAYDLCKKRLSETISAFEVLDQDSVRCVQQVGFQVPEGSPFPISSDEAFYVVMETAGSIEEDEKKRVQNFLDELRSSDIATDGAIATTAEARESFWSWRTKLPPSIVQTGPHSIHFDISMPIPKLYQVVYDTREWMNKQGIIGRDVVAVYGYGHVGDGNLHLTIPALIDSEELREKIDEFIYTWLTQYSGSVSAEHGIGLMKAPYLTYTKSVTMVNQMQRIKNMFDPNGILNPYKVFPQEHELLEGQAVKRRVQAARCGC</sequence>
<evidence type="ECO:0000256" key="6">
    <source>
        <dbReference type="ARBA" id="ARBA00051436"/>
    </source>
</evidence>
<proteinExistence type="inferred from homology"/>
<dbReference type="Pfam" id="PF01565">
    <property type="entry name" value="FAD_binding_4"/>
    <property type="match status" value="1"/>
</dbReference>
<keyword evidence="5" id="KW-0560">Oxidoreductase</keyword>
<evidence type="ECO:0000256" key="5">
    <source>
        <dbReference type="ARBA" id="ARBA00023002"/>
    </source>
</evidence>
<comment type="catalytic activity">
    <reaction evidence="6">
        <text>(R)-lactate + 2 Fe(III)-[cytochrome c] = 2 Fe(II)-[cytochrome c] + pyruvate + 2 H(+)</text>
        <dbReference type="Rhea" id="RHEA:13521"/>
        <dbReference type="Rhea" id="RHEA-COMP:10350"/>
        <dbReference type="Rhea" id="RHEA-COMP:14399"/>
        <dbReference type="ChEBI" id="CHEBI:15361"/>
        <dbReference type="ChEBI" id="CHEBI:15378"/>
        <dbReference type="ChEBI" id="CHEBI:16004"/>
        <dbReference type="ChEBI" id="CHEBI:29033"/>
        <dbReference type="ChEBI" id="CHEBI:29034"/>
        <dbReference type="EC" id="1.1.2.4"/>
    </reaction>
</comment>
<dbReference type="Gene3D" id="3.30.70.2740">
    <property type="match status" value="1"/>
</dbReference>
<dbReference type="SUPFAM" id="SSF56176">
    <property type="entry name" value="FAD-binding/transporter-associated domain-like"/>
    <property type="match status" value="1"/>
</dbReference>
<dbReference type="Proteomes" id="UP001206595">
    <property type="component" value="Unassembled WGS sequence"/>
</dbReference>
<dbReference type="InterPro" id="IPR016167">
    <property type="entry name" value="FAD-bd_PCMH_sub1"/>
</dbReference>
<dbReference type="GeneID" id="75916469"/>
<keyword evidence="3" id="KW-0285">Flavoprotein</keyword>
<dbReference type="InterPro" id="IPR016171">
    <property type="entry name" value="Vanillyl_alc_oxidase_C-sub2"/>
</dbReference>
<organism evidence="8 9">
    <name type="scientific">Umbelopsis ramanniana AG</name>
    <dbReference type="NCBI Taxonomy" id="1314678"/>
    <lineage>
        <taxon>Eukaryota</taxon>
        <taxon>Fungi</taxon>
        <taxon>Fungi incertae sedis</taxon>
        <taxon>Mucoromycota</taxon>
        <taxon>Mucoromycotina</taxon>
        <taxon>Umbelopsidomycetes</taxon>
        <taxon>Umbelopsidales</taxon>
        <taxon>Umbelopsidaceae</taxon>
        <taxon>Umbelopsis</taxon>
    </lineage>
</organism>
<dbReference type="InterPro" id="IPR051264">
    <property type="entry name" value="FAD-oxidored/transferase_4"/>
</dbReference>
<dbReference type="AlphaFoldDB" id="A0AAD5E7D0"/>